<comment type="similarity">
    <text evidence="1">Belongs to the bacterial sugar transferase family.</text>
</comment>
<protein>
    <submittedName>
        <fullName evidence="4">Lipopolysaccharide/colanic/teichoic acid biosynthesis glycosyltransferase</fullName>
    </submittedName>
</protein>
<comment type="caution">
    <text evidence="4">The sequence shown here is derived from an EMBL/GenBank/DDBJ whole genome shotgun (WGS) entry which is preliminary data.</text>
</comment>
<dbReference type="Pfam" id="PF02397">
    <property type="entry name" value="Bac_transf"/>
    <property type="match status" value="1"/>
</dbReference>
<keyword evidence="4" id="KW-0808">Transferase</keyword>
<evidence type="ECO:0000256" key="2">
    <source>
        <dbReference type="SAM" id="Phobius"/>
    </source>
</evidence>
<dbReference type="GO" id="GO:0016780">
    <property type="term" value="F:phosphotransferase activity, for other substituted phosphate groups"/>
    <property type="evidence" value="ECO:0007669"/>
    <property type="project" value="TreeGrafter"/>
</dbReference>
<keyword evidence="2" id="KW-0812">Transmembrane</keyword>
<sequence length="200" mass="23516">MYKFFIKRVIDFSVSLIVLLFFFPILFIVSILLLIANKGKVFFFQQRPGKDGKIFKIVKFKTMRDLYDEQGKPLPDMKRITKVGRFLRQTSLDELPQLLNVLFGQMSLIGPRPLLVSYLDLYNDFQKRRHEVKPGITGWTQVNGRNSIDWTQRFELDVWYVDNCSFLLDLKIIYKTIIKVIKREGVNASDTTTMQMFKGN</sequence>
<accession>A0A328Y8J7</accession>
<dbReference type="Proteomes" id="UP000248840">
    <property type="component" value="Unassembled WGS sequence"/>
</dbReference>
<feature type="transmembrane region" description="Helical" evidence="2">
    <location>
        <begin position="12"/>
        <end position="36"/>
    </location>
</feature>
<evidence type="ECO:0000313" key="5">
    <source>
        <dbReference type="Proteomes" id="UP000248840"/>
    </source>
</evidence>
<dbReference type="RefSeq" id="WP_112113896.1">
    <property type="nucleotide sequence ID" value="NZ_QLSZ01000011.1"/>
</dbReference>
<evidence type="ECO:0000259" key="3">
    <source>
        <dbReference type="Pfam" id="PF02397"/>
    </source>
</evidence>
<name>A0A328Y8J7_9FLAO</name>
<dbReference type="PANTHER" id="PTHR30576:SF8">
    <property type="entry name" value="UNDECAPRENYL-PHOSPHATE GALACTOSE PHOSPHOTRANSFERASE"/>
    <property type="match status" value="1"/>
</dbReference>
<keyword evidence="2" id="KW-1133">Transmembrane helix</keyword>
<keyword evidence="2" id="KW-0472">Membrane</keyword>
<keyword evidence="5" id="KW-1185">Reference proteome</keyword>
<dbReference type="AlphaFoldDB" id="A0A328Y8J7"/>
<feature type="domain" description="Bacterial sugar transferase" evidence="3">
    <location>
        <begin position="7"/>
        <end position="182"/>
    </location>
</feature>
<evidence type="ECO:0000313" key="4">
    <source>
        <dbReference type="EMBL" id="RAR70239.1"/>
    </source>
</evidence>
<gene>
    <name evidence="4" type="ORF">CLV55_11164</name>
</gene>
<dbReference type="EMBL" id="QLSZ01000011">
    <property type="protein sequence ID" value="RAR70239.1"/>
    <property type="molecule type" value="Genomic_DNA"/>
</dbReference>
<evidence type="ECO:0000256" key="1">
    <source>
        <dbReference type="ARBA" id="ARBA00006464"/>
    </source>
</evidence>
<dbReference type="PANTHER" id="PTHR30576">
    <property type="entry name" value="COLANIC BIOSYNTHESIS UDP-GLUCOSE LIPID CARRIER TRANSFERASE"/>
    <property type="match status" value="1"/>
</dbReference>
<reference evidence="4 5" key="1">
    <citation type="submission" date="2018-06" db="EMBL/GenBank/DDBJ databases">
        <title>Genomic Encyclopedia of Archaeal and Bacterial Type Strains, Phase II (KMG-II): from individual species to whole genera.</title>
        <authorList>
            <person name="Goeker M."/>
        </authorList>
    </citation>
    <scope>NUCLEOTIDE SEQUENCE [LARGE SCALE GENOMIC DNA]</scope>
    <source>
        <strain evidence="4 5">DSM 25663</strain>
    </source>
</reference>
<dbReference type="InterPro" id="IPR003362">
    <property type="entry name" value="Bact_transf"/>
</dbReference>
<proteinExistence type="inferred from homology"/>
<dbReference type="OrthoDB" id="9808602at2"/>
<organism evidence="4 5">
    <name type="scientific">Flavobacterium aciduliphilum</name>
    <dbReference type="NCBI Taxonomy" id="1101402"/>
    <lineage>
        <taxon>Bacteria</taxon>
        <taxon>Pseudomonadati</taxon>
        <taxon>Bacteroidota</taxon>
        <taxon>Flavobacteriia</taxon>
        <taxon>Flavobacteriales</taxon>
        <taxon>Flavobacteriaceae</taxon>
        <taxon>Flavobacterium</taxon>
    </lineage>
</organism>